<proteinExistence type="predicted"/>
<organism evidence="2 3">
    <name type="scientific">Saponaria officinalis</name>
    <name type="common">Common soapwort</name>
    <name type="synonym">Lychnis saponaria</name>
    <dbReference type="NCBI Taxonomy" id="3572"/>
    <lineage>
        <taxon>Eukaryota</taxon>
        <taxon>Viridiplantae</taxon>
        <taxon>Streptophyta</taxon>
        <taxon>Embryophyta</taxon>
        <taxon>Tracheophyta</taxon>
        <taxon>Spermatophyta</taxon>
        <taxon>Magnoliopsida</taxon>
        <taxon>eudicotyledons</taxon>
        <taxon>Gunneridae</taxon>
        <taxon>Pentapetalae</taxon>
        <taxon>Caryophyllales</taxon>
        <taxon>Caryophyllaceae</taxon>
        <taxon>Caryophylleae</taxon>
        <taxon>Saponaria</taxon>
    </lineage>
</organism>
<evidence type="ECO:0000313" key="3">
    <source>
        <dbReference type="Proteomes" id="UP001443914"/>
    </source>
</evidence>
<gene>
    <name evidence="2" type="ORF">RND81_08G073600</name>
</gene>
<dbReference type="EMBL" id="JBDFQZ010000008">
    <property type="protein sequence ID" value="KAK9697966.1"/>
    <property type="molecule type" value="Genomic_DNA"/>
</dbReference>
<feature type="region of interest" description="Disordered" evidence="1">
    <location>
        <begin position="77"/>
        <end position="100"/>
    </location>
</feature>
<accession>A0AAW1J5H8</accession>
<dbReference type="Proteomes" id="UP001443914">
    <property type="component" value="Unassembled WGS sequence"/>
</dbReference>
<evidence type="ECO:0000313" key="2">
    <source>
        <dbReference type="EMBL" id="KAK9697966.1"/>
    </source>
</evidence>
<comment type="caution">
    <text evidence="2">The sequence shown here is derived from an EMBL/GenBank/DDBJ whole genome shotgun (WGS) entry which is preliminary data.</text>
</comment>
<feature type="compositionally biased region" description="Polar residues" evidence="1">
    <location>
        <begin position="89"/>
        <end position="100"/>
    </location>
</feature>
<reference evidence="2" key="1">
    <citation type="submission" date="2024-03" db="EMBL/GenBank/DDBJ databases">
        <title>WGS assembly of Saponaria officinalis var. Norfolk2.</title>
        <authorList>
            <person name="Jenkins J."/>
            <person name="Shu S."/>
            <person name="Grimwood J."/>
            <person name="Barry K."/>
            <person name="Goodstein D."/>
            <person name="Schmutz J."/>
            <person name="Leebens-Mack J."/>
            <person name="Osbourn A."/>
        </authorList>
    </citation>
    <scope>NUCLEOTIDE SEQUENCE [LARGE SCALE GENOMIC DNA]</scope>
    <source>
        <strain evidence="2">JIC</strain>
    </source>
</reference>
<name>A0AAW1J5H8_SAPOF</name>
<protein>
    <submittedName>
        <fullName evidence="2">Uncharacterized protein</fullName>
    </submittedName>
</protein>
<dbReference type="AlphaFoldDB" id="A0AAW1J5H8"/>
<evidence type="ECO:0000256" key="1">
    <source>
        <dbReference type="SAM" id="MobiDB-lite"/>
    </source>
</evidence>
<keyword evidence="3" id="KW-1185">Reference proteome</keyword>
<sequence length="164" mass="18532">MGIIGIEYPAQQRLMYIRVGSGSGRVNSGFGSYSSFTIRVNFGSRVRLFGSGQTGRVSFARSTNNDVEIKQQMIIGQTRPRHDEPSAGIQKSDTTQHSTTGLRMSEVKLVDQAKPRFSSTHRYENNHKFFTLKKTREAKICIQGSTNVIMLCKKYQYHYTIPSN</sequence>